<gene>
    <name evidence="1" type="ORF">B0T23DRAFT_424520</name>
</gene>
<proteinExistence type="predicted"/>
<comment type="caution">
    <text evidence="1">The sequence shown here is derived from an EMBL/GenBank/DDBJ whole genome shotgun (WGS) entry which is preliminary data.</text>
</comment>
<sequence>MFVSPSRLTPQKKEFLFYPNKNGMLVTGLHQGTLIIRLRGMGPAVAATRQVYKIDSLTSDSTSIRAQRGERTTRNFLSSIVWRGTEPMSLMVSTVDISTDISVPGHPS</sequence>
<organism evidence="1 2">
    <name type="scientific">Neurospora hispaniola</name>
    <dbReference type="NCBI Taxonomy" id="588809"/>
    <lineage>
        <taxon>Eukaryota</taxon>
        <taxon>Fungi</taxon>
        <taxon>Dikarya</taxon>
        <taxon>Ascomycota</taxon>
        <taxon>Pezizomycotina</taxon>
        <taxon>Sordariomycetes</taxon>
        <taxon>Sordariomycetidae</taxon>
        <taxon>Sordariales</taxon>
        <taxon>Sordariaceae</taxon>
        <taxon>Neurospora</taxon>
    </lineage>
</organism>
<evidence type="ECO:0000313" key="2">
    <source>
        <dbReference type="Proteomes" id="UP001285908"/>
    </source>
</evidence>
<accession>A0AAJ0MV71</accession>
<protein>
    <submittedName>
        <fullName evidence="1">Uncharacterized protein</fullName>
    </submittedName>
</protein>
<dbReference type="AlphaFoldDB" id="A0AAJ0MV71"/>
<dbReference type="GeneID" id="87877478"/>
<evidence type="ECO:0000313" key="1">
    <source>
        <dbReference type="EMBL" id="KAK3498997.1"/>
    </source>
</evidence>
<dbReference type="EMBL" id="JAULSX010000001">
    <property type="protein sequence ID" value="KAK3498997.1"/>
    <property type="molecule type" value="Genomic_DNA"/>
</dbReference>
<keyword evidence="2" id="KW-1185">Reference proteome</keyword>
<name>A0AAJ0MV71_9PEZI</name>
<dbReference type="RefSeq" id="XP_062696630.1">
    <property type="nucleotide sequence ID" value="XM_062839856.1"/>
</dbReference>
<reference evidence="1 2" key="1">
    <citation type="journal article" date="2023" name="Mol. Phylogenet. Evol.">
        <title>Genome-scale phylogeny and comparative genomics of the fungal order Sordariales.</title>
        <authorList>
            <person name="Hensen N."/>
            <person name="Bonometti L."/>
            <person name="Westerberg I."/>
            <person name="Brannstrom I.O."/>
            <person name="Guillou S."/>
            <person name="Cros-Aarteil S."/>
            <person name="Calhoun S."/>
            <person name="Haridas S."/>
            <person name="Kuo A."/>
            <person name="Mondo S."/>
            <person name="Pangilinan J."/>
            <person name="Riley R."/>
            <person name="LaButti K."/>
            <person name="Andreopoulos B."/>
            <person name="Lipzen A."/>
            <person name="Chen C."/>
            <person name="Yan M."/>
            <person name="Daum C."/>
            <person name="Ng V."/>
            <person name="Clum A."/>
            <person name="Steindorff A."/>
            <person name="Ohm R.A."/>
            <person name="Martin F."/>
            <person name="Silar P."/>
            <person name="Natvig D.O."/>
            <person name="Lalanne C."/>
            <person name="Gautier V."/>
            <person name="Ament-Velasquez S.L."/>
            <person name="Kruys A."/>
            <person name="Hutchinson M.I."/>
            <person name="Powell A.J."/>
            <person name="Barry K."/>
            <person name="Miller A.N."/>
            <person name="Grigoriev I.V."/>
            <person name="Debuchy R."/>
            <person name="Gladieux P."/>
            <person name="Hiltunen Thoren M."/>
            <person name="Johannesson H."/>
        </authorList>
    </citation>
    <scope>NUCLEOTIDE SEQUENCE [LARGE SCALE GENOMIC DNA]</scope>
    <source>
        <strain evidence="1 2">FGSC 10403</strain>
    </source>
</reference>
<dbReference type="Proteomes" id="UP001285908">
    <property type="component" value="Unassembled WGS sequence"/>
</dbReference>